<evidence type="ECO:0000313" key="4">
    <source>
        <dbReference type="Proteomes" id="UP000006265"/>
    </source>
</evidence>
<feature type="compositionally biased region" description="Pro residues" evidence="1">
    <location>
        <begin position="85"/>
        <end position="96"/>
    </location>
</feature>
<keyword evidence="4" id="KW-1185">Reference proteome</keyword>
<keyword evidence="2" id="KW-0472">Membrane</keyword>
<feature type="region of interest" description="Disordered" evidence="1">
    <location>
        <begin position="1"/>
        <end position="145"/>
    </location>
</feature>
<proteinExistence type="predicted"/>
<sequence length="381" mass="40809">MTQPPHPPGPHPRPDRDAPPPRRPPSPDSPTEHFRRPRPTEDPRRPGPAGGPPWPQQPPRHDAPTEQLRRRPPGPDSPTEQIRRPQPPGSPPPPVPGAVGPTQRIPQPPSPADIRPTELIYRPQPPTPPPPPPPSVEPKPRPEPRRGKTTLVLVAVIAIALIAAALAGGELYARNRADGILTEVAECVTEDGATVSFGVNPPFLWQYLTGYYTNITVKTAGKRVQRADGMTAEVTLKDVRLHDDGDSKGTIGSLTAVLTWKASGIKDTVVSNLQFGSLITGVRTDANAATVIFEAHGASVTARPVVEDGDLNLEVLEASGPIPKEVIQTGLDALTKQLNDNYPLGIRADAVEVTDSGVVGRFSSRDATIPKEDSDPCFARL</sequence>
<feature type="compositionally biased region" description="Pro residues" evidence="1">
    <location>
        <begin position="1"/>
        <end position="11"/>
    </location>
</feature>
<dbReference type="AlphaFoldDB" id="K5B7U9"/>
<comment type="caution">
    <text evidence="3">The sequence shown here is derived from an EMBL/GenBank/DDBJ whole genome shotgun (WGS) entry which is preliminary data.</text>
</comment>
<gene>
    <name evidence="3" type="ORF">C731_3318</name>
</gene>
<feature type="compositionally biased region" description="Basic and acidic residues" evidence="1">
    <location>
        <begin position="30"/>
        <end position="45"/>
    </location>
</feature>
<feature type="transmembrane region" description="Helical" evidence="2">
    <location>
        <begin position="151"/>
        <end position="173"/>
    </location>
</feature>
<dbReference type="OrthoDB" id="4201904at2"/>
<organism evidence="3 4">
    <name type="scientific">Mycolicibacterium hassiacum (strain DSM 44199 / CIP 105218 / JCM 12690 / 3849)</name>
    <name type="common">Mycobacterium hassiacum</name>
    <dbReference type="NCBI Taxonomy" id="1122247"/>
    <lineage>
        <taxon>Bacteria</taxon>
        <taxon>Bacillati</taxon>
        <taxon>Actinomycetota</taxon>
        <taxon>Actinomycetes</taxon>
        <taxon>Mycobacteriales</taxon>
        <taxon>Mycobacteriaceae</taxon>
        <taxon>Mycolicibacterium</taxon>
    </lineage>
</organism>
<evidence type="ECO:0000256" key="2">
    <source>
        <dbReference type="SAM" id="Phobius"/>
    </source>
</evidence>
<dbReference type="eggNOG" id="ENOG5031AMQ">
    <property type="taxonomic scope" value="Bacteria"/>
</dbReference>
<keyword evidence="2" id="KW-0812">Transmembrane</keyword>
<evidence type="ECO:0000313" key="3">
    <source>
        <dbReference type="EMBL" id="EKF22578.1"/>
    </source>
</evidence>
<reference evidence="3 4" key="1">
    <citation type="journal article" date="2012" name="J. Bacteriol.">
        <title>Genome sequence of Mycobacterium hassiacum DSM 44199, a rare source of heat-stable mycobacterial proteins.</title>
        <authorList>
            <person name="Tiago I."/>
            <person name="Maranha A."/>
            <person name="Mendes V."/>
            <person name="Alarico S."/>
            <person name="Moynihan P.J."/>
            <person name="Clarke A.J."/>
            <person name="Macedo-Ribeiro S."/>
            <person name="Pereira P.J."/>
            <person name="Empadinhas N."/>
        </authorList>
    </citation>
    <scope>NUCLEOTIDE SEQUENCE [LARGE SCALE GENOMIC DNA]</scope>
    <source>
        <strain evidence="4">DSM 44199 / CIP 105218 / JCM 12690 / 3849</strain>
    </source>
</reference>
<evidence type="ECO:0000256" key="1">
    <source>
        <dbReference type="SAM" id="MobiDB-lite"/>
    </source>
</evidence>
<feature type="compositionally biased region" description="Pro residues" evidence="1">
    <location>
        <begin position="123"/>
        <end position="137"/>
    </location>
</feature>
<dbReference type="Proteomes" id="UP000006265">
    <property type="component" value="Unassembled WGS sequence"/>
</dbReference>
<feature type="compositionally biased region" description="Pro residues" evidence="1">
    <location>
        <begin position="49"/>
        <end position="58"/>
    </location>
</feature>
<accession>K5B7U9</accession>
<feature type="compositionally biased region" description="Basic and acidic residues" evidence="1">
    <location>
        <begin position="59"/>
        <end position="69"/>
    </location>
</feature>
<dbReference type="PATRIC" id="fig|1122247.3.peg.3181"/>
<name>K5B7U9_MYCHD</name>
<dbReference type="InterPro" id="IPR021373">
    <property type="entry name" value="DUF2993"/>
</dbReference>
<evidence type="ECO:0008006" key="5">
    <source>
        <dbReference type="Google" id="ProtNLM"/>
    </source>
</evidence>
<dbReference type="Pfam" id="PF11209">
    <property type="entry name" value="LmeA"/>
    <property type="match status" value="1"/>
</dbReference>
<dbReference type="RefSeq" id="WP_005629472.1">
    <property type="nucleotide sequence ID" value="NZ_AMRA01000095.1"/>
</dbReference>
<dbReference type="EMBL" id="AMRA01000095">
    <property type="protein sequence ID" value="EKF22578.1"/>
    <property type="molecule type" value="Genomic_DNA"/>
</dbReference>
<keyword evidence="2" id="KW-1133">Transmembrane helix</keyword>
<protein>
    <recommendedName>
        <fullName evidence="5">DUF2993 domain-containing protein</fullName>
    </recommendedName>
</protein>